<dbReference type="InterPro" id="IPR026739">
    <property type="entry name" value="AP_beta"/>
</dbReference>
<name>A0A9P6Q4K8_9FUNG</name>
<dbReference type="GO" id="GO:0012505">
    <property type="term" value="C:endomembrane system"/>
    <property type="evidence" value="ECO:0007669"/>
    <property type="project" value="UniProtKB-SubCell"/>
</dbReference>
<dbReference type="Gene3D" id="1.25.10.10">
    <property type="entry name" value="Leucine-rich Repeat Variant"/>
    <property type="match status" value="1"/>
</dbReference>
<dbReference type="AlphaFoldDB" id="A0A9P6Q4K8"/>
<dbReference type="EMBL" id="JAAAJA010000222">
    <property type="protein sequence ID" value="KAG0258353.1"/>
    <property type="molecule type" value="Genomic_DNA"/>
</dbReference>
<evidence type="ECO:0000256" key="5">
    <source>
        <dbReference type="ARBA" id="ARBA00023136"/>
    </source>
</evidence>
<dbReference type="PANTHER" id="PTHR11134">
    <property type="entry name" value="ADAPTOR COMPLEX SUBUNIT BETA FAMILY MEMBER"/>
    <property type="match status" value="1"/>
</dbReference>
<dbReference type="SUPFAM" id="SSF48371">
    <property type="entry name" value="ARM repeat"/>
    <property type="match status" value="1"/>
</dbReference>
<evidence type="ECO:0000256" key="6">
    <source>
        <dbReference type="SAM" id="MobiDB-lite"/>
    </source>
</evidence>
<evidence type="ECO:0000256" key="3">
    <source>
        <dbReference type="ARBA" id="ARBA00022448"/>
    </source>
</evidence>
<reference evidence="8" key="1">
    <citation type="journal article" date="2020" name="Fungal Divers.">
        <title>Resolving the Mortierellaceae phylogeny through synthesis of multi-gene phylogenetics and phylogenomics.</title>
        <authorList>
            <person name="Vandepol N."/>
            <person name="Liber J."/>
            <person name="Desiro A."/>
            <person name="Na H."/>
            <person name="Kennedy M."/>
            <person name="Barry K."/>
            <person name="Grigoriev I.V."/>
            <person name="Miller A.N."/>
            <person name="O'Donnell K."/>
            <person name="Stajich J.E."/>
            <person name="Bonito G."/>
        </authorList>
    </citation>
    <scope>NUCLEOTIDE SEQUENCE</scope>
    <source>
        <strain evidence="8">KOD948</strain>
    </source>
</reference>
<keyword evidence="4" id="KW-0653">Protein transport</keyword>
<organism evidence="8 9">
    <name type="scientific">Mortierella polycephala</name>
    <dbReference type="NCBI Taxonomy" id="41804"/>
    <lineage>
        <taxon>Eukaryota</taxon>
        <taxon>Fungi</taxon>
        <taxon>Fungi incertae sedis</taxon>
        <taxon>Mucoromycota</taxon>
        <taxon>Mortierellomycotina</taxon>
        <taxon>Mortierellomycetes</taxon>
        <taxon>Mortierellales</taxon>
        <taxon>Mortierellaceae</taxon>
        <taxon>Mortierella</taxon>
    </lineage>
</organism>
<evidence type="ECO:0000313" key="9">
    <source>
        <dbReference type="Proteomes" id="UP000726737"/>
    </source>
</evidence>
<protein>
    <recommendedName>
        <fullName evidence="7">Clathrin/coatomer adaptor adaptin-like N-terminal domain-containing protein</fullName>
    </recommendedName>
</protein>
<dbReference type="InterPro" id="IPR011989">
    <property type="entry name" value="ARM-like"/>
</dbReference>
<dbReference type="GO" id="GO:0030117">
    <property type="term" value="C:membrane coat"/>
    <property type="evidence" value="ECO:0007669"/>
    <property type="project" value="InterPro"/>
</dbReference>
<evidence type="ECO:0000256" key="2">
    <source>
        <dbReference type="ARBA" id="ARBA00006613"/>
    </source>
</evidence>
<evidence type="ECO:0000256" key="4">
    <source>
        <dbReference type="ARBA" id="ARBA00022927"/>
    </source>
</evidence>
<gene>
    <name evidence="8" type="ORF">BG011_003345</name>
</gene>
<comment type="caution">
    <text evidence="8">The sequence shown here is derived from an EMBL/GenBank/DDBJ whole genome shotgun (WGS) entry which is preliminary data.</text>
</comment>
<dbReference type="OrthoDB" id="10254310at2759"/>
<keyword evidence="3" id="KW-0813">Transport</keyword>
<evidence type="ECO:0000259" key="7">
    <source>
        <dbReference type="Pfam" id="PF01602"/>
    </source>
</evidence>
<dbReference type="Proteomes" id="UP000726737">
    <property type="component" value="Unassembled WGS sequence"/>
</dbReference>
<feature type="region of interest" description="Disordered" evidence="6">
    <location>
        <begin position="117"/>
        <end position="147"/>
    </location>
</feature>
<accession>A0A9P6Q4K8</accession>
<proteinExistence type="inferred from homology"/>
<comment type="subcellular location">
    <subcellularLocation>
        <location evidence="1">Endomembrane system</location>
    </subcellularLocation>
</comment>
<dbReference type="Pfam" id="PF01602">
    <property type="entry name" value="Adaptin_N"/>
    <property type="match status" value="1"/>
</dbReference>
<dbReference type="InterPro" id="IPR016024">
    <property type="entry name" value="ARM-type_fold"/>
</dbReference>
<sequence>MFFYKYNDPSYVRREKLEIIIRLCNDRNIDPILFELKEHASEVNVDFIRKSVYAIGRCAIMTDEVSGRCLNVLLDLIDTKVNYVAQVAIIVNKIFSETTLKRNDAIVPTFCQDFDSLDEPEAKGSDEEKVTDEDSPSASEGAASAPNDAIEDLLDLDFGLSPEPTYTSPPV</sequence>
<keyword evidence="5" id="KW-0472">Membrane</keyword>
<feature type="domain" description="Clathrin/coatomer adaptor adaptin-like N-terminal" evidence="7">
    <location>
        <begin position="2"/>
        <end position="123"/>
    </location>
</feature>
<dbReference type="GO" id="GO:0016192">
    <property type="term" value="P:vesicle-mediated transport"/>
    <property type="evidence" value="ECO:0007669"/>
    <property type="project" value="InterPro"/>
</dbReference>
<evidence type="ECO:0000313" key="8">
    <source>
        <dbReference type="EMBL" id="KAG0258353.1"/>
    </source>
</evidence>
<dbReference type="InterPro" id="IPR002553">
    <property type="entry name" value="Clathrin/coatomer_adapt-like_N"/>
</dbReference>
<keyword evidence="9" id="KW-1185">Reference proteome</keyword>
<dbReference type="GO" id="GO:0006886">
    <property type="term" value="P:intracellular protein transport"/>
    <property type="evidence" value="ECO:0007669"/>
    <property type="project" value="InterPro"/>
</dbReference>
<evidence type="ECO:0000256" key="1">
    <source>
        <dbReference type="ARBA" id="ARBA00004308"/>
    </source>
</evidence>
<comment type="similarity">
    <text evidence="2">Belongs to the adaptor complexes large subunit family.</text>
</comment>
<feature type="compositionally biased region" description="Low complexity" evidence="6">
    <location>
        <begin position="136"/>
        <end position="146"/>
    </location>
</feature>